<dbReference type="InterPro" id="IPR000132">
    <property type="entry name" value="Nitrilase/CN_hydratase_CS"/>
</dbReference>
<gene>
    <name evidence="7" type="primary">nadE</name>
    <name evidence="11" type="ORF">XaplCFBP3122_04340</name>
</gene>
<dbReference type="GO" id="GO:0008795">
    <property type="term" value="F:NAD+ synthase activity"/>
    <property type="evidence" value="ECO:0007669"/>
    <property type="project" value="UniProtKB-UniRule"/>
</dbReference>
<feature type="active site" description="Proton acceptor" evidence="8">
    <location>
        <position position="179"/>
    </location>
</feature>
<dbReference type="InterPro" id="IPR036526">
    <property type="entry name" value="C-N_Hydrolase_sf"/>
</dbReference>
<feature type="binding site" evidence="7">
    <location>
        <position position="649"/>
    </location>
    <ligand>
        <name>deamido-NAD(+)</name>
        <dbReference type="ChEBI" id="CHEBI:58437"/>
        <note>ligand shared between two neighboring subunits</note>
    </ligand>
</feature>
<evidence type="ECO:0000256" key="2">
    <source>
        <dbReference type="ARBA" id="ARBA00007145"/>
    </source>
</evidence>
<comment type="catalytic activity">
    <reaction evidence="7">
        <text>deamido-NAD(+) + L-glutamine + ATP + H2O = L-glutamate + AMP + diphosphate + NAD(+) + H(+)</text>
        <dbReference type="Rhea" id="RHEA:24384"/>
        <dbReference type="ChEBI" id="CHEBI:15377"/>
        <dbReference type="ChEBI" id="CHEBI:15378"/>
        <dbReference type="ChEBI" id="CHEBI:29985"/>
        <dbReference type="ChEBI" id="CHEBI:30616"/>
        <dbReference type="ChEBI" id="CHEBI:33019"/>
        <dbReference type="ChEBI" id="CHEBI:57540"/>
        <dbReference type="ChEBI" id="CHEBI:58359"/>
        <dbReference type="ChEBI" id="CHEBI:58437"/>
        <dbReference type="ChEBI" id="CHEBI:456215"/>
        <dbReference type="EC" id="6.3.5.1"/>
    </reaction>
</comment>
<dbReference type="Pfam" id="PF04480">
    <property type="entry name" value="DUF559"/>
    <property type="match status" value="1"/>
</dbReference>
<dbReference type="GO" id="GO:0000257">
    <property type="term" value="F:nitrilase activity"/>
    <property type="evidence" value="ECO:0007669"/>
    <property type="project" value="UniProtKB-ARBA"/>
</dbReference>
<keyword evidence="6 7" id="KW-0520">NAD</keyword>
<dbReference type="GO" id="GO:0005524">
    <property type="term" value="F:ATP binding"/>
    <property type="evidence" value="ECO:0007669"/>
    <property type="project" value="UniProtKB-UniRule"/>
</dbReference>
<dbReference type="Gene3D" id="3.40.50.620">
    <property type="entry name" value="HUPs"/>
    <property type="match status" value="1"/>
</dbReference>
<evidence type="ECO:0000256" key="5">
    <source>
        <dbReference type="ARBA" id="ARBA00022840"/>
    </source>
</evidence>
<feature type="binding site" evidence="7">
    <location>
        <position position="252"/>
    </location>
    <ligand>
        <name>L-glutamine</name>
        <dbReference type="ChEBI" id="CHEBI:58359"/>
    </ligand>
</feature>
<evidence type="ECO:0000256" key="1">
    <source>
        <dbReference type="ARBA" id="ARBA00005188"/>
    </source>
</evidence>
<evidence type="ECO:0000256" key="7">
    <source>
        <dbReference type="HAMAP-Rule" id="MF_02090"/>
    </source>
</evidence>
<dbReference type="GO" id="GO:0003952">
    <property type="term" value="F:NAD+ synthase (glutamine-hydrolyzing) activity"/>
    <property type="evidence" value="ECO:0007669"/>
    <property type="project" value="UniProtKB-EC"/>
</dbReference>
<feature type="binding site" evidence="7">
    <location>
        <position position="508"/>
    </location>
    <ligand>
        <name>deamido-NAD(+)</name>
        <dbReference type="ChEBI" id="CHEBI:58437"/>
        <note>ligand shared between two neighboring subunits</note>
    </ligand>
</feature>
<name>A0A2S6Z7X4_9XANT</name>
<dbReference type="SUPFAM" id="SSF52980">
    <property type="entry name" value="Restriction endonuclease-like"/>
    <property type="match status" value="1"/>
</dbReference>
<dbReference type="AlphaFoldDB" id="A0A2S6Z7X4"/>
<dbReference type="FunFam" id="3.40.50.620:FF:000106">
    <property type="entry name" value="Glutamine-dependent NAD(+) synthetase"/>
    <property type="match status" value="1"/>
</dbReference>
<comment type="similarity">
    <text evidence="2 7">In the C-terminal section; belongs to the NAD synthetase family.</text>
</comment>
<dbReference type="CDD" id="cd01038">
    <property type="entry name" value="Endonuclease_DUF559"/>
    <property type="match status" value="1"/>
</dbReference>
<reference evidence="11 12" key="1">
    <citation type="submission" date="2016-08" db="EMBL/GenBank/DDBJ databases">
        <title>Evolution of the type three secretion system and type three effector repertoires in Xanthomonas.</title>
        <authorList>
            <person name="Merda D."/>
            <person name="Briand M."/>
            <person name="Bosis E."/>
            <person name="Rousseau C."/>
            <person name="Portier P."/>
            <person name="Jacques M.-A."/>
            <person name="Fischer-Le Saux M."/>
        </authorList>
    </citation>
    <scope>NUCLEOTIDE SEQUENCE [LARGE SCALE GENOMIC DNA]</scope>
    <source>
        <strain evidence="11 12">CFBP 3122</strain>
    </source>
</reference>
<dbReference type="PANTHER" id="PTHR23090">
    <property type="entry name" value="NH 3 /GLUTAMINE-DEPENDENT NAD + SYNTHETASE"/>
    <property type="match status" value="1"/>
</dbReference>
<dbReference type="Pfam" id="PF02540">
    <property type="entry name" value="NAD_synthase"/>
    <property type="match status" value="1"/>
</dbReference>
<dbReference type="CDD" id="cd07570">
    <property type="entry name" value="GAT_Gln-NAD-synth"/>
    <property type="match status" value="1"/>
</dbReference>
<evidence type="ECO:0000256" key="4">
    <source>
        <dbReference type="ARBA" id="ARBA00022741"/>
    </source>
</evidence>
<dbReference type="HAMAP" id="MF_02090">
    <property type="entry name" value="NadE_glutamine_dep"/>
    <property type="match status" value="1"/>
</dbReference>
<dbReference type="GO" id="GO:0009435">
    <property type="term" value="P:NAD+ biosynthetic process"/>
    <property type="evidence" value="ECO:0007669"/>
    <property type="project" value="UniProtKB-UniRule"/>
</dbReference>
<accession>A0A2S6Z7X4</accession>
<dbReference type="InterPro" id="IPR014729">
    <property type="entry name" value="Rossmann-like_a/b/a_fold"/>
</dbReference>
<dbReference type="PROSITE" id="PS50263">
    <property type="entry name" value="CN_HYDROLASE"/>
    <property type="match status" value="1"/>
</dbReference>
<organism evidence="11 12">
    <name type="scientific">Xanthomonas arboricola pv. populi</name>
    <dbReference type="NCBI Taxonomy" id="487823"/>
    <lineage>
        <taxon>Bacteria</taxon>
        <taxon>Pseudomonadati</taxon>
        <taxon>Pseudomonadota</taxon>
        <taxon>Gammaproteobacteria</taxon>
        <taxon>Lysobacterales</taxon>
        <taxon>Lysobacteraceae</taxon>
        <taxon>Xanthomonas</taxon>
    </lineage>
</organism>
<protein>
    <recommendedName>
        <fullName evidence="7">Glutamine-dependent NAD(+) synthetase</fullName>
        <ecNumber evidence="7">6.3.5.1</ecNumber>
    </recommendedName>
    <alternativeName>
        <fullName evidence="7">NAD(+) synthase [glutamine-hydrolyzing]</fullName>
    </alternativeName>
</protein>
<dbReference type="InterPro" id="IPR022310">
    <property type="entry name" value="NAD/GMP_synthase"/>
</dbReference>
<feature type="domain" description="CN hydrolase" evidence="10">
    <location>
        <begin position="138"/>
        <end position="380"/>
    </location>
</feature>
<evidence type="ECO:0000259" key="10">
    <source>
        <dbReference type="PROSITE" id="PS50263"/>
    </source>
</evidence>
<evidence type="ECO:0000256" key="6">
    <source>
        <dbReference type="ARBA" id="ARBA00023027"/>
    </source>
</evidence>
<evidence type="ECO:0000256" key="3">
    <source>
        <dbReference type="ARBA" id="ARBA00022598"/>
    </source>
</evidence>
<dbReference type="Proteomes" id="UP000238270">
    <property type="component" value="Unassembled WGS sequence"/>
</dbReference>
<dbReference type="InterPro" id="IPR014445">
    <property type="entry name" value="Gln-dep_NAD_synthase"/>
</dbReference>
<feature type="binding site" evidence="7">
    <location>
        <position position="310"/>
    </location>
    <ligand>
        <name>L-glutamine</name>
        <dbReference type="ChEBI" id="CHEBI:58359"/>
    </ligand>
</feature>
<dbReference type="NCBIfam" id="TIGR00552">
    <property type="entry name" value="nadE"/>
    <property type="match status" value="1"/>
</dbReference>
<keyword evidence="4 7" id="KW-0547">Nucleotide-binding</keyword>
<feature type="binding site" evidence="7">
    <location>
        <position position="532"/>
    </location>
    <ligand>
        <name>ATP</name>
        <dbReference type="ChEBI" id="CHEBI:30616"/>
    </ligand>
</feature>
<feature type="active site" description="For glutaminase activity" evidence="7">
    <location>
        <position position="246"/>
    </location>
</feature>
<dbReference type="UniPathway" id="UPA00253">
    <property type="reaction ID" value="UER00334"/>
</dbReference>
<dbReference type="PROSITE" id="PS00920">
    <property type="entry name" value="NITRIL_CHT_1"/>
    <property type="match status" value="1"/>
</dbReference>
<dbReference type="SUPFAM" id="SSF56317">
    <property type="entry name" value="Carbon-nitrogen hydrolase"/>
    <property type="match status" value="1"/>
</dbReference>
<comment type="pathway">
    <text evidence="1 7">Cofactor biosynthesis; NAD(+) biosynthesis; NAD(+) from deamido-NAD(+) (L-Gln route): step 1/1.</text>
</comment>
<dbReference type="Gene3D" id="3.40.960.10">
    <property type="entry name" value="VSR Endonuclease"/>
    <property type="match status" value="1"/>
</dbReference>
<dbReference type="CDD" id="cd00553">
    <property type="entry name" value="NAD_synthase"/>
    <property type="match status" value="1"/>
</dbReference>
<dbReference type="InterPro" id="IPR047216">
    <property type="entry name" value="Endonuclease_DUF559_bact"/>
</dbReference>
<dbReference type="GO" id="GO:0004359">
    <property type="term" value="F:glutaminase activity"/>
    <property type="evidence" value="ECO:0007669"/>
    <property type="project" value="InterPro"/>
</dbReference>
<dbReference type="InterPro" id="IPR003694">
    <property type="entry name" value="NAD_synthase"/>
</dbReference>
<dbReference type="PANTHER" id="PTHR23090:SF9">
    <property type="entry name" value="GLUTAMINE-DEPENDENT NAD(+) SYNTHETASE"/>
    <property type="match status" value="1"/>
</dbReference>
<dbReference type="EC" id="6.3.5.1" evidence="7"/>
<feature type="active site" description="Nucleophile; for glutaminase activity" evidence="7">
    <location>
        <position position="284"/>
    </location>
</feature>
<feature type="binding site" evidence="7">
    <location>
        <begin position="425"/>
        <end position="432"/>
    </location>
    <ligand>
        <name>ATP</name>
        <dbReference type="ChEBI" id="CHEBI:30616"/>
    </ligand>
</feature>
<dbReference type="InterPro" id="IPR011335">
    <property type="entry name" value="Restrct_endonuc-II-like"/>
</dbReference>
<keyword evidence="3 7" id="KW-0436">Ligase</keyword>
<evidence type="ECO:0000256" key="8">
    <source>
        <dbReference type="PROSITE-ProRule" id="PRU10139"/>
    </source>
</evidence>
<feature type="active site" description="Proton acceptor; for glutaminase activity" evidence="7">
    <location>
        <position position="179"/>
    </location>
</feature>
<dbReference type="Pfam" id="PF00795">
    <property type="entry name" value="CN_hydrolase"/>
    <property type="match status" value="1"/>
</dbReference>
<dbReference type="SUPFAM" id="SSF52402">
    <property type="entry name" value="Adenine nucleotide alpha hydrolases-like"/>
    <property type="match status" value="1"/>
</dbReference>
<comment type="caution">
    <text evidence="7">Lacks conserved residue(s) required for the propagation of feature annotation.</text>
</comment>
<evidence type="ECO:0000313" key="12">
    <source>
        <dbReference type="Proteomes" id="UP000238270"/>
    </source>
</evidence>
<dbReference type="GO" id="GO:0005737">
    <property type="term" value="C:cytoplasm"/>
    <property type="evidence" value="ECO:0007669"/>
    <property type="project" value="InterPro"/>
</dbReference>
<comment type="function">
    <text evidence="7">Catalyzes the ATP-dependent amidation of deamido-NAD to form NAD. Uses L-glutamine as a nitrogen source.</text>
</comment>
<sequence>MSMRHAAKTGFAKHLRREMTAAERALWYRLRDRRLLGFKFRRQVPIGPYIVDFVCLARALIVEIDGSQHLLPGADATRDAFLRREGFQVLRFWNNAVLASGDDVCEMIARGLLAARPPFPLPCFGKHTHKAVDMSQTLRIAMAQFDFPVGAVARNTDRIIDFIAAARDEFGADIVLFPELAISGYPPEDLLLRPGFLAHCEEALARIAASTRGVVAVVGWPQSAGSVVYNAASVLREGRIEATYRKRELPNYAVFDERRYFDVDPDGDNCVVTVKGVQVGVVICEDLWFVEPLARTVQAGAELVLVPNASPYERGKHAQRDALLAERTRESGVAIAYLNVVGGQDALVFDGASVVADGDGTVHPAAAAFVDQWLVVDYAAGERSFTPVVWVDDGDESMDALAWRAVVRGLQDYCRKNGFSKVWLGLSGGIDSALVLAMAVDSLGGENVTAVRLPSRYTANLSNDLADAQCRALGVKLETIAIEPAFEGLLAALGPMFEGTQPDITEENLQSRSRGVILMALSNKFGGLLLTTGNKSEYAVGYATIYGDMCGGYAPLKDLYKTEVFGLAKWRNTVGGAPVIPPAVISRPPSAELRDNQTDQDSLPPYDVLDGILYRYVDQEQSRDDIVAAGYAADTVEHVLRLVRLNEWKRHQAAPGPKVSRRAFGRERRYPITNGYSGQ</sequence>
<dbReference type="EMBL" id="MIGV01000003">
    <property type="protein sequence ID" value="PPT77879.1"/>
    <property type="molecule type" value="Genomic_DNA"/>
</dbReference>
<evidence type="ECO:0000256" key="9">
    <source>
        <dbReference type="RuleBase" id="RU003811"/>
    </source>
</evidence>
<evidence type="ECO:0000313" key="11">
    <source>
        <dbReference type="EMBL" id="PPT77879.1"/>
    </source>
</evidence>
<dbReference type="InterPro" id="IPR003010">
    <property type="entry name" value="C-N_Hydrolase"/>
</dbReference>
<feature type="binding site" evidence="7">
    <location>
        <position position="537"/>
    </location>
    <ligand>
        <name>deamido-NAD(+)</name>
        <dbReference type="ChEBI" id="CHEBI:58437"/>
        <note>ligand shared between two neighboring subunits</note>
    </ligand>
</feature>
<dbReference type="InterPro" id="IPR007569">
    <property type="entry name" value="DUF559"/>
</dbReference>
<keyword evidence="5 7" id="KW-0067">ATP-binding</keyword>
<feature type="binding site" evidence="7">
    <location>
        <position position="316"/>
    </location>
    <ligand>
        <name>L-glutamine</name>
        <dbReference type="ChEBI" id="CHEBI:58359"/>
    </ligand>
</feature>
<comment type="similarity">
    <text evidence="9">Belongs to the NAD synthetase family.</text>
</comment>
<dbReference type="Gene3D" id="3.60.110.10">
    <property type="entry name" value="Carbon-nitrogen hydrolase"/>
    <property type="match status" value="1"/>
</dbReference>
<dbReference type="NCBIfam" id="NF010588">
    <property type="entry name" value="PRK13981.1"/>
    <property type="match status" value="1"/>
</dbReference>
<proteinExistence type="inferred from homology"/>
<comment type="caution">
    <text evidence="11">The sequence shown here is derived from an EMBL/GenBank/DDBJ whole genome shotgun (WGS) entry which is preliminary data.</text>
</comment>